<sequence length="157" mass="18241">MARRGWPMSFVHSERARRRRRAPVGDLNTIGSWDELKLMLVRRFRSAHEGTIYDRFFALRQTDSVQEYRRRFESFAAAMGTMGDQGLQGVFVNGLRMEIQGPLRLLHPNGLIRAMELAESIEANQILHIQPLQSIVRLLRHHHHLHQLASNVSQRPN</sequence>
<feature type="domain" description="Retrotransposon gag" evidence="1">
    <location>
        <begin position="25"/>
        <end position="96"/>
    </location>
</feature>
<organism evidence="2 3">
    <name type="scientific">Cannabis sativa</name>
    <name type="common">Hemp</name>
    <name type="synonym">Marijuana</name>
    <dbReference type="NCBI Taxonomy" id="3483"/>
    <lineage>
        <taxon>Eukaryota</taxon>
        <taxon>Viridiplantae</taxon>
        <taxon>Streptophyta</taxon>
        <taxon>Embryophyta</taxon>
        <taxon>Tracheophyta</taxon>
        <taxon>Spermatophyta</taxon>
        <taxon>Magnoliopsida</taxon>
        <taxon>eudicotyledons</taxon>
        <taxon>Gunneridae</taxon>
        <taxon>Pentapetalae</taxon>
        <taxon>rosids</taxon>
        <taxon>fabids</taxon>
        <taxon>Rosales</taxon>
        <taxon>Cannabaceae</taxon>
        <taxon>Cannabis</taxon>
    </lineage>
</organism>
<evidence type="ECO:0000259" key="1">
    <source>
        <dbReference type="Pfam" id="PF03732"/>
    </source>
</evidence>
<name>A0A7J6H1Z3_CANSA</name>
<protein>
    <recommendedName>
        <fullName evidence="1">Retrotransposon gag domain-containing protein</fullName>
    </recommendedName>
</protein>
<dbReference type="EMBL" id="JAATIP010000034">
    <property type="protein sequence ID" value="KAF4388429.1"/>
    <property type="molecule type" value="Genomic_DNA"/>
</dbReference>
<dbReference type="Pfam" id="PF03732">
    <property type="entry name" value="Retrotrans_gag"/>
    <property type="match status" value="1"/>
</dbReference>
<comment type="caution">
    <text evidence="2">The sequence shown here is derived from an EMBL/GenBank/DDBJ whole genome shotgun (WGS) entry which is preliminary data.</text>
</comment>
<dbReference type="InterPro" id="IPR005162">
    <property type="entry name" value="Retrotrans_gag_dom"/>
</dbReference>
<dbReference type="Proteomes" id="UP000525078">
    <property type="component" value="Unassembled WGS sequence"/>
</dbReference>
<dbReference type="AlphaFoldDB" id="A0A7J6H1Z3"/>
<gene>
    <name evidence="2" type="ORF">F8388_012406</name>
</gene>
<reference evidence="2 3" key="1">
    <citation type="journal article" date="2020" name="bioRxiv">
        <title>Sequence and annotation of 42 cannabis genomes reveals extensive copy number variation in cannabinoid synthesis and pathogen resistance genes.</title>
        <authorList>
            <person name="Mckernan K.J."/>
            <person name="Helbert Y."/>
            <person name="Kane L.T."/>
            <person name="Ebling H."/>
            <person name="Zhang L."/>
            <person name="Liu B."/>
            <person name="Eaton Z."/>
            <person name="Mclaughlin S."/>
            <person name="Kingan S."/>
            <person name="Baybayan P."/>
            <person name="Concepcion G."/>
            <person name="Jordan M."/>
            <person name="Riva A."/>
            <person name="Barbazuk W."/>
            <person name="Harkins T."/>
        </authorList>
    </citation>
    <scope>NUCLEOTIDE SEQUENCE [LARGE SCALE GENOMIC DNA]</scope>
    <source>
        <strain evidence="3">cv. Jamaican Lion 4</strain>
        <tissue evidence="2">Leaf</tissue>
    </source>
</reference>
<evidence type="ECO:0000313" key="2">
    <source>
        <dbReference type="EMBL" id="KAF4388429.1"/>
    </source>
</evidence>
<accession>A0A7J6H1Z3</accession>
<evidence type="ECO:0000313" key="3">
    <source>
        <dbReference type="Proteomes" id="UP000525078"/>
    </source>
</evidence>
<proteinExistence type="predicted"/>